<dbReference type="HOGENOM" id="CLU_1629488_0_0_1"/>
<dbReference type="AlphaFoldDB" id="K7U248"/>
<name>K7U248_MAIZE</name>
<organism evidence="1">
    <name type="scientific">Zea mays</name>
    <name type="common">Maize</name>
    <dbReference type="NCBI Taxonomy" id="4577"/>
    <lineage>
        <taxon>Eukaryota</taxon>
        <taxon>Viridiplantae</taxon>
        <taxon>Streptophyta</taxon>
        <taxon>Embryophyta</taxon>
        <taxon>Tracheophyta</taxon>
        <taxon>Spermatophyta</taxon>
        <taxon>Magnoliopsida</taxon>
        <taxon>Liliopsida</taxon>
        <taxon>Poales</taxon>
        <taxon>Poaceae</taxon>
        <taxon>PACMAD clade</taxon>
        <taxon>Panicoideae</taxon>
        <taxon>Andropogonodae</taxon>
        <taxon>Andropogoneae</taxon>
        <taxon>Tripsacinae</taxon>
        <taxon>Zea</taxon>
    </lineage>
</organism>
<dbReference type="PaxDb" id="4577-AC214438.3_FGP002"/>
<reference evidence="1" key="1">
    <citation type="submission" date="2015-12" db="EMBL/GenBank/DDBJ databases">
        <title>Update maize B73 reference genome by single molecule sequencing technologies.</title>
        <authorList>
            <consortium name="Maize Genome Sequencing Project"/>
            <person name="Ware D."/>
        </authorList>
    </citation>
    <scope>NUCLEOTIDE SEQUENCE</scope>
    <source>
        <tissue evidence="1">Seedling</tissue>
    </source>
</reference>
<accession>K7U248</accession>
<dbReference type="EMBL" id="CM000780">
    <property type="protein sequence ID" value="AQK51417.1"/>
    <property type="molecule type" value="Genomic_DNA"/>
</dbReference>
<evidence type="ECO:0000313" key="1">
    <source>
        <dbReference type="EMBL" id="AQK51417.1"/>
    </source>
</evidence>
<protein>
    <submittedName>
        <fullName evidence="1">Uncharacterized protein</fullName>
    </submittedName>
</protein>
<sequence>MSSVKFSTTTLPGPLLLLDPTLGGISDCCAPPEVSCSFLWRRRRHHRTSANCNAMKKTRCHRRHHRTSANCNATKKTRKATGAAGRGERQNMVHGWSTLEAYRVVKIKALVSMVVLRHIFTENPLPSFQINTHFSPCTIPTTQQTPARRAQGLDTTPALAASA</sequence>
<proteinExistence type="predicted"/>
<gene>
    <name evidence="1" type="ORF">ZEAMMB73_Zm00001d049803</name>
</gene>
<dbReference type="InParanoid" id="K7U248"/>